<dbReference type="OrthoDB" id="248903at2759"/>
<reference evidence="1 2" key="1">
    <citation type="submission" date="2017-09" db="EMBL/GenBank/DDBJ databases">
        <title>WGS assembly of Aquilegia coerulea Goldsmith.</title>
        <authorList>
            <person name="Hodges S."/>
            <person name="Kramer E."/>
            <person name="Nordborg M."/>
            <person name="Tomkins J."/>
            <person name="Borevitz J."/>
            <person name="Derieg N."/>
            <person name="Yan J."/>
            <person name="Mihaltcheva S."/>
            <person name="Hayes R.D."/>
            <person name="Rokhsar D."/>
        </authorList>
    </citation>
    <scope>NUCLEOTIDE SEQUENCE [LARGE SCALE GENOMIC DNA]</scope>
    <source>
        <strain evidence="2">cv. Goldsmith</strain>
    </source>
</reference>
<organism evidence="1 2">
    <name type="scientific">Aquilegia coerulea</name>
    <name type="common">Rocky mountain columbine</name>
    <dbReference type="NCBI Taxonomy" id="218851"/>
    <lineage>
        <taxon>Eukaryota</taxon>
        <taxon>Viridiplantae</taxon>
        <taxon>Streptophyta</taxon>
        <taxon>Embryophyta</taxon>
        <taxon>Tracheophyta</taxon>
        <taxon>Spermatophyta</taxon>
        <taxon>Magnoliopsida</taxon>
        <taxon>Ranunculales</taxon>
        <taxon>Ranunculaceae</taxon>
        <taxon>Thalictroideae</taxon>
        <taxon>Aquilegia</taxon>
    </lineage>
</organism>
<dbReference type="InParanoid" id="A0A2G5DHR1"/>
<protein>
    <submittedName>
        <fullName evidence="1">Uncharacterized protein</fullName>
    </submittedName>
</protein>
<evidence type="ECO:0000313" key="2">
    <source>
        <dbReference type="Proteomes" id="UP000230069"/>
    </source>
</evidence>
<sequence length="88" mass="10323">MCQLAPEIISNTMPLEFVVKASEISLYTFIQVIMFCHLSTYHIQVLYLSKSITRFKELIPDILVMIRELSNNIRTAIPKCKLIHRLHY</sequence>
<evidence type="ECO:0000313" key="1">
    <source>
        <dbReference type="EMBL" id="PIA42757.1"/>
    </source>
</evidence>
<dbReference type="EMBL" id="KZ305037">
    <property type="protein sequence ID" value="PIA42757.1"/>
    <property type="molecule type" value="Genomic_DNA"/>
</dbReference>
<dbReference type="Proteomes" id="UP000230069">
    <property type="component" value="Unassembled WGS sequence"/>
</dbReference>
<dbReference type="AlphaFoldDB" id="A0A2G5DHR1"/>
<accession>A0A2G5DHR1</accession>
<gene>
    <name evidence="1" type="ORF">AQUCO_02000305v1</name>
</gene>
<proteinExistence type="predicted"/>
<keyword evidence="2" id="KW-1185">Reference proteome</keyword>
<name>A0A2G5DHR1_AQUCA</name>